<gene>
    <name evidence="1" type="ORF">DFR42_103294</name>
</gene>
<protein>
    <submittedName>
        <fullName evidence="1">Uncharacterized protein</fullName>
    </submittedName>
</protein>
<proteinExistence type="predicted"/>
<name>A0A318J7J0_9BURK</name>
<evidence type="ECO:0000313" key="1">
    <source>
        <dbReference type="EMBL" id="PXX44025.1"/>
    </source>
</evidence>
<evidence type="ECO:0000313" key="2">
    <source>
        <dbReference type="Proteomes" id="UP000247792"/>
    </source>
</evidence>
<dbReference type="Proteomes" id="UP000247792">
    <property type="component" value="Unassembled WGS sequence"/>
</dbReference>
<organism evidence="1 2">
    <name type="scientific">Undibacterium pigrum</name>
    <dbReference type="NCBI Taxonomy" id="401470"/>
    <lineage>
        <taxon>Bacteria</taxon>
        <taxon>Pseudomonadati</taxon>
        <taxon>Pseudomonadota</taxon>
        <taxon>Betaproteobacteria</taxon>
        <taxon>Burkholderiales</taxon>
        <taxon>Oxalobacteraceae</taxon>
        <taxon>Undibacterium</taxon>
    </lineage>
</organism>
<dbReference type="AlphaFoldDB" id="A0A318J7J0"/>
<accession>A0A318J7J0</accession>
<reference evidence="1 2" key="1">
    <citation type="submission" date="2018-05" db="EMBL/GenBank/DDBJ databases">
        <title>Genomic Encyclopedia of Type Strains, Phase IV (KMG-IV): sequencing the most valuable type-strain genomes for metagenomic binning, comparative biology and taxonomic classification.</title>
        <authorList>
            <person name="Goeker M."/>
        </authorList>
    </citation>
    <scope>NUCLEOTIDE SEQUENCE [LARGE SCALE GENOMIC DNA]</scope>
    <source>
        <strain evidence="1 2">DSM 19792</strain>
    </source>
</reference>
<comment type="caution">
    <text evidence="1">The sequence shown here is derived from an EMBL/GenBank/DDBJ whole genome shotgun (WGS) entry which is preliminary data.</text>
</comment>
<keyword evidence="2" id="KW-1185">Reference proteome</keyword>
<sequence>MNANVITPLTVKSPLNLVMQCFKDHVKVVLSLKCSTNALAITSEKIIASNPCRTVFLNTAIRCRSTGFEYGMNADVITFET</sequence>
<dbReference type="EMBL" id="QJKB01000003">
    <property type="protein sequence ID" value="PXX44025.1"/>
    <property type="molecule type" value="Genomic_DNA"/>
</dbReference>